<protein>
    <submittedName>
        <fullName evidence="7">RNA-binding motif, single-stranded-interacting protein 3 isoform X3</fullName>
    </submittedName>
    <submittedName>
        <fullName evidence="8">RNA-binding motif, single-stranded-interacting protein 3 isoform X5</fullName>
    </submittedName>
</protein>
<evidence type="ECO:0000259" key="5">
    <source>
        <dbReference type="PROSITE" id="PS50102"/>
    </source>
</evidence>
<keyword evidence="2 3" id="KW-0694">RNA-binding</keyword>
<feature type="compositionally biased region" description="Low complexity" evidence="4">
    <location>
        <begin position="40"/>
        <end position="49"/>
    </location>
</feature>
<reference evidence="6" key="1">
    <citation type="journal article" date="2013" name="Nature">
        <title>The zebrafish reference genome sequence and its relationship to the human genome.</title>
        <authorList>
            <consortium name="Genome Reference Consortium Zebrafish"/>
            <person name="Howe K."/>
            <person name="Clark M.D."/>
            <person name="Torroja C.F."/>
            <person name="Torrance J."/>
            <person name="Berthelot C."/>
            <person name="Muffato M."/>
            <person name="Collins J.E."/>
            <person name="Humphray S."/>
            <person name="McLaren K."/>
            <person name="Matthews L."/>
            <person name="McLaren S."/>
            <person name="Sealy I."/>
            <person name="Caccamo M."/>
            <person name="Churcher C."/>
            <person name="Scott C."/>
            <person name="Barrett J.C."/>
            <person name="Koch R."/>
            <person name="Rauch G.J."/>
            <person name="White S."/>
            <person name="Chow W."/>
            <person name="Kilian B."/>
            <person name="Quintais L.T."/>
            <person name="Guerra-Assuncao J.A."/>
            <person name="Zhou Y."/>
            <person name="Gu Y."/>
            <person name="Yen J."/>
            <person name="Vogel J.H."/>
            <person name="Eyre T."/>
            <person name="Redmond S."/>
            <person name="Banerjee R."/>
            <person name="Chi J."/>
            <person name="Fu B."/>
            <person name="Langley E."/>
            <person name="Maguire S.F."/>
            <person name="Laird G.K."/>
            <person name="Lloyd D."/>
            <person name="Kenyon E."/>
            <person name="Donaldson S."/>
            <person name="Sehra H."/>
            <person name="Almeida-King J."/>
            <person name="Loveland J."/>
            <person name="Trevanion S."/>
            <person name="Jones M."/>
            <person name="Quail M."/>
            <person name="Willey D."/>
            <person name="Hunt A."/>
            <person name="Burton J."/>
            <person name="Sims S."/>
            <person name="McLay K."/>
            <person name="Plumb B."/>
            <person name="Davis J."/>
            <person name="Clee C."/>
            <person name="Oliver K."/>
            <person name="Clark R."/>
            <person name="Riddle C."/>
            <person name="Elliot D."/>
            <person name="Eliott D."/>
            <person name="Threadgold G."/>
            <person name="Harden G."/>
            <person name="Ware D."/>
            <person name="Begum S."/>
            <person name="Mortimore B."/>
            <person name="Mortimer B."/>
            <person name="Kerry G."/>
            <person name="Heath P."/>
            <person name="Phillimore B."/>
            <person name="Tracey A."/>
            <person name="Corby N."/>
            <person name="Dunn M."/>
            <person name="Johnson C."/>
            <person name="Wood J."/>
            <person name="Clark S."/>
            <person name="Pelan S."/>
            <person name="Griffiths G."/>
            <person name="Smith M."/>
            <person name="Glithero R."/>
            <person name="Howden P."/>
            <person name="Barker N."/>
            <person name="Lloyd C."/>
            <person name="Stevens C."/>
            <person name="Harley J."/>
            <person name="Holt K."/>
            <person name="Panagiotidis G."/>
            <person name="Lovell J."/>
            <person name="Beasley H."/>
            <person name="Henderson C."/>
            <person name="Gordon D."/>
            <person name="Auger K."/>
            <person name="Wright D."/>
            <person name="Collins J."/>
            <person name="Raisen C."/>
            <person name="Dyer L."/>
            <person name="Leung K."/>
            <person name="Robertson L."/>
            <person name="Ambridge K."/>
            <person name="Leongamornlert D."/>
            <person name="McGuire S."/>
            <person name="Gilderthorp R."/>
            <person name="Griffiths C."/>
            <person name="Manthravadi D."/>
            <person name="Nichol S."/>
            <person name="Barker G."/>
            <person name="Whitehead S."/>
            <person name="Kay M."/>
            <person name="Brown J."/>
            <person name="Murnane C."/>
            <person name="Gray E."/>
            <person name="Humphries M."/>
            <person name="Sycamore N."/>
            <person name="Barker D."/>
            <person name="Saunders D."/>
            <person name="Wallis J."/>
            <person name="Babbage A."/>
            <person name="Hammond S."/>
            <person name="Mashreghi-Mohammadi M."/>
            <person name="Barr L."/>
            <person name="Martin S."/>
            <person name="Wray P."/>
            <person name="Ellington A."/>
            <person name="Matthews N."/>
            <person name="Ellwood M."/>
            <person name="Woodmansey R."/>
            <person name="Clark G."/>
            <person name="Cooper J."/>
            <person name="Cooper J."/>
            <person name="Tromans A."/>
            <person name="Grafham D."/>
            <person name="Skuce C."/>
            <person name="Pandian R."/>
            <person name="Andrews R."/>
            <person name="Harrison E."/>
            <person name="Kimberley A."/>
            <person name="Garnett J."/>
            <person name="Fosker N."/>
            <person name="Hall R."/>
            <person name="Garner P."/>
            <person name="Kelly D."/>
            <person name="Bird C."/>
            <person name="Palmer S."/>
            <person name="Gehring I."/>
            <person name="Berger A."/>
            <person name="Dooley C.M."/>
            <person name="Ersan-Urun Z."/>
            <person name="Eser C."/>
            <person name="Geiger H."/>
            <person name="Geisler M."/>
            <person name="Karotki L."/>
            <person name="Kirn A."/>
            <person name="Konantz J."/>
            <person name="Konantz M."/>
            <person name="Oberlander M."/>
            <person name="Rudolph-Geiger S."/>
            <person name="Teucke M."/>
            <person name="Lanz C."/>
            <person name="Raddatz G."/>
            <person name="Osoegawa K."/>
            <person name="Zhu B."/>
            <person name="Rapp A."/>
            <person name="Widaa S."/>
            <person name="Langford C."/>
            <person name="Yang F."/>
            <person name="Schuster S.C."/>
            <person name="Carter N.P."/>
            <person name="Harrow J."/>
            <person name="Ning Z."/>
            <person name="Herrero J."/>
            <person name="Searle S.M."/>
            <person name="Enright A."/>
            <person name="Geisler R."/>
            <person name="Plasterk R.H."/>
            <person name="Lee C."/>
            <person name="Westerfield M."/>
            <person name="de Jong P.J."/>
            <person name="Zon L.I."/>
            <person name="Postlethwait J.H."/>
            <person name="Nusslein-Volhard C."/>
            <person name="Hubbard T.J."/>
            <person name="Roest Crollius H."/>
            <person name="Rogers J."/>
            <person name="Stemple D.L."/>
        </authorList>
    </citation>
    <scope>NUCLEOTIDE SEQUENCE [LARGE SCALE GENOMIC DNA]</scope>
</reference>
<dbReference type="AGR" id="ZFIN:ZDB-GENE-060929-244"/>
<dbReference type="InterPro" id="IPR002343">
    <property type="entry name" value="Hud_Sxl_RNA"/>
</dbReference>
<dbReference type="FunFam" id="3.30.70.330:FF:000012">
    <property type="entry name" value="RNA-binding motif, single-stranded-interacting protein 3 isoform 1"/>
    <property type="match status" value="1"/>
</dbReference>
<evidence type="ECO:0000256" key="1">
    <source>
        <dbReference type="ARBA" id="ARBA00022737"/>
    </source>
</evidence>
<evidence type="ECO:0000313" key="8">
    <source>
        <dbReference type="RefSeq" id="XP_009290820.1"/>
    </source>
</evidence>
<accession>A0A8M3ATP9</accession>
<proteinExistence type="predicted"/>
<dbReference type="InterPro" id="IPR035979">
    <property type="entry name" value="RBD_domain_sf"/>
</dbReference>
<dbReference type="OrthoDB" id="271725at2759"/>
<dbReference type="GO" id="GO:0061035">
    <property type="term" value="P:regulation of cartilage development"/>
    <property type="evidence" value="ECO:0000315"/>
    <property type="project" value="ZFIN"/>
</dbReference>
<dbReference type="PRINTS" id="PR00961">
    <property type="entry name" value="HUDSXLRNA"/>
</dbReference>
<feature type="compositionally biased region" description="Polar residues" evidence="4">
    <location>
        <begin position="382"/>
        <end position="397"/>
    </location>
</feature>
<feature type="compositionally biased region" description="Pro residues" evidence="4">
    <location>
        <begin position="28"/>
        <end position="39"/>
    </location>
</feature>
<evidence type="ECO:0000256" key="3">
    <source>
        <dbReference type="PROSITE-ProRule" id="PRU00176"/>
    </source>
</evidence>
<evidence type="ECO:0000313" key="9">
    <source>
        <dbReference type="ZFIN" id="ZDB-GENE-060929-244"/>
    </source>
</evidence>
<dbReference type="FunFam" id="3.30.70.330:FF:000014">
    <property type="entry name" value="RNA-binding motif, single-stranded-interacting protein 3 isoform 1"/>
    <property type="match status" value="1"/>
</dbReference>
<dbReference type="RefSeq" id="XP_009290820.1">
    <property type="nucleotide sequence ID" value="XM_009292545.4"/>
</dbReference>
<dbReference type="AlphaFoldDB" id="A0A8M3ATP9"/>
<dbReference type="SUPFAM" id="SSF54928">
    <property type="entry name" value="RNA-binding domain, RBD"/>
    <property type="match status" value="1"/>
</dbReference>
<dbReference type="Pfam" id="PF00076">
    <property type="entry name" value="RRM_1"/>
    <property type="match status" value="2"/>
</dbReference>
<dbReference type="GO" id="GO:0017015">
    <property type="term" value="P:regulation of transforming growth factor beta receptor signaling pathway"/>
    <property type="evidence" value="ECO:0000315"/>
    <property type="project" value="ZFIN"/>
</dbReference>
<dbReference type="SMART" id="SM00360">
    <property type="entry name" value="RRM"/>
    <property type="match status" value="2"/>
</dbReference>
<dbReference type="CTD" id="27303"/>
<dbReference type="GeneID" id="767747"/>
<feature type="region of interest" description="Disordered" evidence="4">
    <location>
        <begin position="28"/>
        <end position="50"/>
    </location>
</feature>
<gene>
    <name evidence="7 8 9" type="primary">rbms3</name>
    <name evidence="7 8" type="synonym">zgc:153698</name>
</gene>
<dbReference type="GO" id="GO:0003723">
    <property type="term" value="F:RNA binding"/>
    <property type="evidence" value="ECO:0007669"/>
    <property type="project" value="UniProtKB-UniRule"/>
</dbReference>
<dbReference type="ZFIN" id="ZDB-GENE-060929-244">
    <property type="gene designation" value="rbms3"/>
</dbReference>
<dbReference type="PROSITE" id="PS50102">
    <property type="entry name" value="RRM"/>
    <property type="match status" value="2"/>
</dbReference>
<feature type="domain" description="RRM" evidence="5">
    <location>
        <begin position="134"/>
        <end position="219"/>
    </location>
</feature>
<keyword evidence="1" id="KW-0677">Repeat</keyword>
<dbReference type="Proteomes" id="UP000000437">
    <property type="component" value="Chromosome 16"/>
</dbReference>
<evidence type="ECO:0000313" key="6">
    <source>
        <dbReference type="Proteomes" id="UP000000437"/>
    </source>
</evidence>
<dbReference type="InterPro" id="IPR000504">
    <property type="entry name" value="RRM_dom"/>
</dbReference>
<keyword evidence="6" id="KW-1185">Reference proteome</keyword>
<dbReference type="Gene3D" id="3.30.70.330">
    <property type="match status" value="2"/>
</dbReference>
<feature type="region of interest" description="Disordered" evidence="4">
    <location>
        <begin position="218"/>
        <end position="245"/>
    </location>
</feature>
<feature type="domain" description="RRM" evidence="5">
    <location>
        <begin position="55"/>
        <end position="128"/>
    </location>
</feature>
<dbReference type="PANTHER" id="PTHR24012">
    <property type="entry name" value="RNA BINDING PROTEIN"/>
    <property type="match status" value="1"/>
</dbReference>
<dbReference type="RefSeq" id="XP_009290818.1">
    <property type="nucleotide sequence ID" value="XM_009292543.4"/>
</dbReference>
<sequence>MGKRLEQQPMYPQYTYYYPHYLQTKSYAPPPPPMAPPSPSTNSSSHSAAEQLSKTNLYIRGLPPGTTDQDLIKLCQPYGKIVSTKAILDKNTNQCKGYGFVDFDSPAAAQKAVASLKASGVQAQMAKQQEQDPTNLYISNLPVSMDEQELENMLKPFGHVISTRILRDANGVSRGVGFARMESTEKCDVVIQHFNGKFLKTPPGVPAPTEPLLCKFADGGQKKRQSQSKYPQNGRPWPREGESGMALTYDPTAMQNGFYSSPYSISTNRMIAQTSITPFIAASPVSTYQGAVITPTMDHTISMQPANMMGPLTQQMNHLSLGTTGTYMTAAAAPMQGTYIPQYTAVPASAVSVEGVVTDASPQSVPASSQDASGQQQALGVENTSDHAPTYSFQPAK</sequence>
<reference evidence="7 8" key="2">
    <citation type="submission" date="2025-04" db="UniProtKB">
        <authorList>
            <consortium name="RefSeq"/>
        </authorList>
    </citation>
    <scope>IDENTIFICATION</scope>
    <source>
        <strain evidence="7 8">Tuebingen</strain>
    </source>
</reference>
<dbReference type="GO" id="GO:1990904">
    <property type="term" value="C:ribonucleoprotein complex"/>
    <property type="evidence" value="ECO:0007669"/>
    <property type="project" value="InterPro"/>
</dbReference>
<feature type="compositionally biased region" description="Low complexity" evidence="4">
    <location>
        <begin position="367"/>
        <end position="378"/>
    </location>
</feature>
<evidence type="ECO:0000256" key="2">
    <source>
        <dbReference type="ARBA" id="ARBA00022884"/>
    </source>
</evidence>
<dbReference type="InterPro" id="IPR012677">
    <property type="entry name" value="Nucleotide-bd_a/b_plait_sf"/>
</dbReference>
<name>A0A8M3ATP9_DANRE</name>
<evidence type="ECO:0000256" key="4">
    <source>
        <dbReference type="SAM" id="MobiDB-lite"/>
    </source>
</evidence>
<evidence type="ECO:0000313" key="7">
    <source>
        <dbReference type="RefSeq" id="XP_009290818.1"/>
    </source>
</evidence>
<feature type="region of interest" description="Disordered" evidence="4">
    <location>
        <begin position="358"/>
        <end position="397"/>
    </location>
</feature>
<organism evidence="6 7">
    <name type="scientific">Danio rerio</name>
    <name type="common">Zebrafish</name>
    <name type="synonym">Brachydanio rerio</name>
    <dbReference type="NCBI Taxonomy" id="7955"/>
    <lineage>
        <taxon>Eukaryota</taxon>
        <taxon>Metazoa</taxon>
        <taxon>Chordata</taxon>
        <taxon>Craniata</taxon>
        <taxon>Vertebrata</taxon>
        <taxon>Euteleostomi</taxon>
        <taxon>Actinopterygii</taxon>
        <taxon>Neopterygii</taxon>
        <taxon>Teleostei</taxon>
        <taxon>Ostariophysi</taxon>
        <taxon>Cypriniformes</taxon>
        <taxon>Danionidae</taxon>
        <taxon>Danioninae</taxon>
        <taxon>Danio</taxon>
    </lineage>
</organism>
<dbReference type="CDD" id="cd12472">
    <property type="entry name" value="RRM1_RBMS3"/>
    <property type="match status" value="1"/>
</dbReference>